<dbReference type="Gene3D" id="3.90.70.80">
    <property type="match status" value="1"/>
</dbReference>
<gene>
    <name evidence="1" type="ORF">Tco_0842270</name>
</gene>
<protein>
    <recommendedName>
        <fullName evidence="3">OTU domain-containing protein</fullName>
    </recommendedName>
</protein>
<dbReference type="Proteomes" id="UP001151760">
    <property type="component" value="Unassembled WGS sequence"/>
</dbReference>
<reference evidence="1" key="1">
    <citation type="journal article" date="2022" name="Int. J. Mol. Sci.">
        <title>Draft Genome of Tanacetum Coccineum: Genomic Comparison of Closely Related Tanacetum-Family Plants.</title>
        <authorList>
            <person name="Yamashiro T."/>
            <person name="Shiraishi A."/>
            <person name="Nakayama K."/>
            <person name="Satake H."/>
        </authorList>
    </citation>
    <scope>NUCLEOTIDE SEQUENCE</scope>
</reference>
<keyword evidence="2" id="KW-1185">Reference proteome</keyword>
<comment type="caution">
    <text evidence="1">The sequence shown here is derived from an EMBL/GenBank/DDBJ whole genome shotgun (WGS) entry which is preliminary data.</text>
</comment>
<evidence type="ECO:0000313" key="1">
    <source>
        <dbReference type="EMBL" id="GJT07808.1"/>
    </source>
</evidence>
<proteinExistence type="predicted"/>
<organism evidence="1 2">
    <name type="scientific">Tanacetum coccineum</name>
    <dbReference type="NCBI Taxonomy" id="301880"/>
    <lineage>
        <taxon>Eukaryota</taxon>
        <taxon>Viridiplantae</taxon>
        <taxon>Streptophyta</taxon>
        <taxon>Embryophyta</taxon>
        <taxon>Tracheophyta</taxon>
        <taxon>Spermatophyta</taxon>
        <taxon>Magnoliopsida</taxon>
        <taxon>eudicotyledons</taxon>
        <taxon>Gunneridae</taxon>
        <taxon>Pentapetalae</taxon>
        <taxon>asterids</taxon>
        <taxon>campanulids</taxon>
        <taxon>Asterales</taxon>
        <taxon>Asteraceae</taxon>
        <taxon>Asteroideae</taxon>
        <taxon>Anthemideae</taxon>
        <taxon>Anthemidinae</taxon>
        <taxon>Tanacetum</taxon>
    </lineage>
</organism>
<name>A0ABQ5B020_9ASTR</name>
<evidence type="ECO:0000313" key="2">
    <source>
        <dbReference type="Proteomes" id="UP001151760"/>
    </source>
</evidence>
<evidence type="ECO:0008006" key="3">
    <source>
        <dbReference type="Google" id="ProtNLM"/>
    </source>
</evidence>
<sequence length="223" mass="25421">MDEYNALVVDVKSRMRQDAVRRVARVPVSLNELENNGNEWAYDTGRFIRYPSVGDGNCFFRSCSQGIAGHQELHMRAHPHRYKHPNMSLDAFREYLAEEVGVMGLAVGMDVVQGAANLLHTCMVHTYARGSKVIDEVTPFDGWCFYEINLACIPGHVDTLARSHLYPYHLQGMWFHEGLEGGNTYRYYSGTIGACTVRKYLYTTIDCRVSHDELAHSEHKNEK</sequence>
<dbReference type="EMBL" id="BQNB010012781">
    <property type="protein sequence ID" value="GJT07808.1"/>
    <property type="molecule type" value="Genomic_DNA"/>
</dbReference>
<reference evidence="1" key="2">
    <citation type="submission" date="2022-01" db="EMBL/GenBank/DDBJ databases">
        <authorList>
            <person name="Yamashiro T."/>
            <person name="Shiraishi A."/>
            <person name="Satake H."/>
            <person name="Nakayama K."/>
        </authorList>
    </citation>
    <scope>NUCLEOTIDE SEQUENCE</scope>
</reference>
<accession>A0ABQ5B020</accession>